<proteinExistence type="predicted"/>
<feature type="transmembrane region" description="Helical" evidence="1">
    <location>
        <begin position="57"/>
        <end position="79"/>
    </location>
</feature>
<organism evidence="2 3">
    <name type="scientific">Porphyromonas macacae</name>
    <dbReference type="NCBI Taxonomy" id="28115"/>
    <lineage>
        <taxon>Bacteria</taxon>
        <taxon>Pseudomonadati</taxon>
        <taxon>Bacteroidota</taxon>
        <taxon>Bacteroidia</taxon>
        <taxon>Bacteroidales</taxon>
        <taxon>Porphyromonadaceae</taxon>
        <taxon>Porphyromonas</taxon>
    </lineage>
</organism>
<keyword evidence="3" id="KW-1185">Reference proteome</keyword>
<dbReference type="RefSeq" id="WP_036874598.1">
    <property type="nucleotide sequence ID" value="NZ_JASBZX010000014.1"/>
</dbReference>
<accession>A0A0A2EAH3</accession>
<dbReference type="OrthoDB" id="5764958at2"/>
<feature type="transmembrane region" description="Helical" evidence="1">
    <location>
        <begin position="100"/>
        <end position="126"/>
    </location>
</feature>
<protein>
    <recommendedName>
        <fullName evidence="4">ABC-2 family transporter protein</fullName>
    </recommendedName>
</protein>
<dbReference type="AlphaFoldDB" id="A0A0A2EAH3"/>
<keyword evidence="1" id="KW-0472">Membrane</keyword>
<keyword evidence="1" id="KW-1133">Transmembrane helix</keyword>
<dbReference type="Proteomes" id="UP000030103">
    <property type="component" value="Unassembled WGS sequence"/>
</dbReference>
<name>A0A0A2EAH3_9PORP</name>
<comment type="caution">
    <text evidence="2">The sequence shown here is derived from an EMBL/GenBank/DDBJ whole genome shotgun (WGS) entry which is preliminary data.</text>
</comment>
<evidence type="ECO:0000313" key="2">
    <source>
        <dbReference type="EMBL" id="KGN73429.1"/>
    </source>
</evidence>
<dbReference type="eggNOG" id="ENOG5032RQH">
    <property type="taxonomic scope" value="Bacteria"/>
</dbReference>
<gene>
    <name evidence="2" type="ORF">HQ47_08200</name>
</gene>
<feature type="transmembrane region" description="Helical" evidence="1">
    <location>
        <begin position="169"/>
        <end position="184"/>
    </location>
</feature>
<reference evidence="2 3" key="1">
    <citation type="submission" date="2014-09" db="EMBL/GenBank/DDBJ databases">
        <title>Draft Genome Sequence of Porphyromonas macacae COT-192_OH2859.</title>
        <authorList>
            <person name="Wallis C."/>
            <person name="Deusch O."/>
            <person name="O'Flynn C."/>
            <person name="Davis I."/>
            <person name="Horsfall A."/>
            <person name="Kirkwood N."/>
            <person name="Harris S."/>
            <person name="Eisen J.A."/>
            <person name="Coil D.A."/>
            <person name="Darling A.E."/>
            <person name="Jospin G."/>
            <person name="Alexiev A."/>
        </authorList>
    </citation>
    <scope>NUCLEOTIDE SEQUENCE [LARGE SCALE GENOMIC DNA]</scope>
    <source>
        <strain evidence="3">COT-192 OH2859</strain>
    </source>
</reference>
<keyword evidence="1" id="KW-0812">Transmembrane</keyword>
<evidence type="ECO:0008006" key="4">
    <source>
        <dbReference type="Google" id="ProtNLM"/>
    </source>
</evidence>
<evidence type="ECO:0000256" key="1">
    <source>
        <dbReference type="SAM" id="Phobius"/>
    </source>
</evidence>
<feature type="transmembrane region" description="Helical" evidence="1">
    <location>
        <begin position="15"/>
        <end position="37"/>
    </location>
</feature>
<feature type="transmembrane region" description="Helical" evidence="1">
    <location>
        <begin position="190"/>
        <end position="212"/>
    </location>
</feature>
<dbReference type="EMBL" id="JRFA01000023">
    <property type="protein sequence ID" value="KGN73429.1"/>
    <property type="molecule type" value="Genomic_DNA"/>
</dbReference>
<feature type="transmembrane region" description="Helical" evidence="1">
    <location>
        <begin position="138"/>
        <end position="162"/>
    </location>
</feature>
<dbReference type="STRING" id="28115.HQ47_08200"/>
<sequence length="222" mass="25880">MNKNIYYKEWTKTRLTFWVLLFFVMAAYIFEASKMYIAGREVGNLYLWQLMILKGMVPFQSLRLIPMLTGILIGVTQFVPELRKKRLKLSLHLPLNHLHTLGNMLGFGLIMTLSITTLSLGFFIAYSSLYYPREVIQAWILTAIPSIVCSCVAYLAMVWILIEPKWSKRIFNIIITLGTLYIFYQSQENLVYTPIIWFLILLTVLFALFNCISLRHFVDGIE</sequence>
<evidence type="ECO:0000313" key="3">
    <source>
        <dbReference type="Proteomes" id="UP000030103"/>
    </source>
</evidence>